<comment type="caution">
    <text evidence="2">The sequence shown here is derived from an EMBL/GenBank/DDBJ whole genome shotgun (WGS) entry which is preliminary data.</text>
</comment>
<evidence type="ECO:0000313" key="2">
    <source>
        <dbReference type="EMBL" id="KAL0965891.1"/>
    </source>
</evidence>
<name>A0ABD0WK33_UMBPY</name>
<dbReference type="Pfam" id="PF20146">
    <property type="entry name" value="NRF"/>
    <property type="match status" value="1"/>
</dbReference>
<proteinExistence type="predicted"/>
<dbReference type="SMART" id="SM00703">
    <property type="entry name" value="NRF"/>
    <property type="match status" value="1"/>
</dbReference>
<dbReference type="EMBL" id="JAGEUA010000009">
    <property type="protein sequence ID" value="KAL0965891.1"/>
    <property type="molecule type" value="Genomic_DNA"/>
</dbReference>
<evidence type="ECO:0000313" key="3">
    <source>
        <dbReference type="Proteomes" id="UP001557470"/>
    </source>
</evidence>
<reference evidence="2 3" key="1">
    <citation type="submission" date="2024-06" db="EMBL/GenBank/DDBJ databases">
        <authorList>
            <person name="Pan Q."/>
            <person name="Wen M."/>
            <person name="Jouanno E."/>
            <person name="Zahm M."/>
            <person name="Klopp C."/>
            <person name="Cabau C."/>
            <person name="Louis A."/>
            <person name="Berthelot C."/>
            <person name="Parey E."/>
            <person name="Roest Crollius H."/>
            <person name="Montfort J."/>
            <person name="Robinson-Rechavi M."/>
            <person name="Bouchez O."/>
            <person name="Lampietro C."/>
            <person name="Lopez Roques C."/>
            <person name="Donnadieu C."/>
            <person name="Postlethwait J."/>
            <person name="Bobe J."/>
            <person name="Verreycken H."/>
            <person name="Guiguen Y."/>
        </authorList>
    </citation>
    <scope>NUCLEOTIDE SEQUENCE [LARGE SCALE GENOMIC DNA]</scope>
    <source>
        <strain evidence="2">Up_M1</strain>
        <tissue evidence="2">Testis</tissue>
    </source>
</reference>
<keyword evidence="3" id="KW-1185">Reference proteome</keyword>
<sequence length="146" mass="16101">MNVSKLCIQDTRTFLLELKKDQPSEYAVLMYDAFGKLGSDVMGGNVNRPGSLQECLSVQGPSFNGQYCQVFFKQDPLQYFVGICVPDSCVEEDVHTLVVNQTFMQGKMSLMPVVPSILLAHSSQDLFLTQCLARASVPDPSVVICL</sequence>
<dbReference type="AlphaFoldDB" id="A0ABD0WK33"/>
<gene>
    <name evidence="2" type="ORF">UPYG_G00287300</name>
</gene>
<evidence type="ECO:0000259" key="1">
    <source>
        <dbReference type="SMART" id="SM00703"/>
    </source>
</evidence>
<feature type="domain" description="Nose resistant-to-fluoxetine protein N-terminal" evidence="1">
    <location>
        <begin position="4"/>
        <end position="124"/>
    </location>
</feature>
<dbReference type="Proteomes" id="UP001557470">
    <property type="component" value="Unassembled WGS sequence"/>
</dbReference>
<accession>A0ABD0WK33</accession>
<organism evidence="2 3">
    <name type="scientific">Umbra pygmaea</name>
    <name type="common">Eastern mudminnow</name>
    <dbReference type="NCBI Taxonomy" id="75934"/>
    <lineage>
        <taxon>Eukaryota</taxon>
        <taxon>Metazoa</taxon>
        <taxon>Chordata</taxon>
        <taxon>Craniata</taxon>
        <taxon>Vertebrata</taxon>
        <taxon>Euteleostomi</taxon>
        <taxon>Actinopterygii</taxon>
        <taxon>Neopterygii</taxon>
        <taxon>Teleostei</taxon>
        <taxon>Protacanthopterygii</taxon>
        <taxon>Esociformes</taxon>
        <taxon>Umbridae</taxon>
        <taxon>Umbra</taxon>
    </lineage>
</organism>
<dbReference type="InterPro" id="IPR006621">
    <property type="entry name" value="Nose-resist-to-fluoxetine_N"/>
</dbReference>
<protein>
    <recommendedName>
        <fullName evidence="1">Nose resistant-to-fluoxetine protein N-terminal domain-containing protein</fullName>
    </recommendedName>
</protein>
<dbReference type="PANTHER" id="PTHR11161">
    <property type="entry name" value="O-ACYLTRANSFERASE"/>
    <property type="match status" value="1"/>
</dbReference>
<dbReference type="InterPro" id="IPR052728">
    <property type="entry name" value="O2_lipid_transport_reg"/>
</dbReference>
<dbReference type="PANTHER" id="PTHR11161:SF0">
    <property type="entry name" value="O-ACYLTRANSFERASE LIKE PROTEIN"/>
    <property type="match status" value="1"/>
</dbReference>